<keyword evidence="6" id="KW-0472">Membrane</keyword>
<evidence type="ECO:0000256" key="1">
    <source>
        <dbReference type="ARBA" id="ARBA00004323"/>
    </source>
</evidence>
<organism evidence="8 9">
    <name type="scientific">Rubus argutus</name>
    <name type="common">Southern blackberry</name>
    <dbReference type="NCBI Taxonomy" id="59490"/>
    <lineage>
        <taxon>Eukaryota</taxon>
        <taxon>Viridiplantae</taxon>
        <taxon>Streptophyta</taxon>
        <taxon>Embryophyta</taxon>
        <taxon>Tracheophyta</taxon>
        <taxon>Spermatophyta</taxon>
        <taxon>Magnoliopsida</taxon>
        <taxon>eudicotyledons</taxon>
        <taxon>Gunneridae</taxon>
        <taxon>Pentapetalae</taxon>
        <taxon>rosids</taxon>
        <taxon>fabids</taxon>
        <taxon>Rosales</taxon>
        <taxon>Rosaceae</taxon>
        <taxon>Rosoideae</taxon>
        <taxon>Rosoideae incertae sedis</taxon>
        <taxon>Rubus</taxon>
    </lineage>
</organism>
<evidence type="ECO:0000256" key="4">
    <source>
        <dbReference type="ARBA" id="ARBA00022968"/>
    </source>
</evidence>
<comment type="similarity">
    <text evidence="2">Belongs to the glycosyltransferase 47 family.</text>
</comment>
<dbReference type="EMBL" id="JBEDUW010000004">
    <property type="protein sequence ID" value="KAK9933030.1"/>
    <property type="molecule type" value="Genomic_DNA"/>
</dbReference>
<evidence type="ECO:0000256" key="5">
    <source>
        <dbReference type="ARBA" id="ARBA00023034"/>
    </source>
</evidence>
<dbReference type="PANTHER" id="PTHR11062:SF241">
    <property type="entry name" value="XYLOGLUCAN GALACTOSYLTRANSFERASE GT14-RELATED"/>
    <property type="match status" value="1"/>
</dbReference>
<sequence length="495" mass="56621">MGKPFAGKCSPEVWFGILISFILCFLLLLFDYPNTFSRVNNGVSLFESTQTHPIGIVNNQSNSVINQSTTDSCSGRYVFIHDDLPAKFNYDLLNNCESLTEGSNMPNMCPYIKNFGFGPEINNSEGVLSNKRWFSTNQFSLELIFHNKMKQYECLTNNSAQASAIYIPIYVGLEDSQHLWDPNLTARDSFGEDFSKWVSRRSEWKKMWGRDHFFVSGRVAFDYRRKTDNISDWGSKLRVLPESKNMTMLAIEASSRKNDIAIPYPTGFHPAKDSEVFQWQNKVRKQERPYLFAFVGAPRPDHPNSPRGKLFDQCRASSTCKVLNCHSSGINCEDTVTVMRVFQRSVYCLQPTGDTFTRKSAFDSFLAGCIPVFFHPASAYNQYLWHLPKNHSMYSVFIPVSEVKDLEDGSIEKTLLGISKDKELAMREEVIRLIPKLVYGDPRSRLGTQDAFDIAVNKILERIENVRKVIRQGRDPSIGFAEKDGNKFLFPEELY</sequence>
<feature type="domain" description="Exostosin GT47" evidence="7">
    <location>
        <begin position="72"/>
        <end position="406"/>
    </location>
</feature>
<dbReference type="Pfam" id="PF03016">
    <property type="entry name" value="Exostosin_GT47"/>
    <property type="match status" value="1"/>
</dbReference>
<protein>
    <recommendedName>
        <fullName evidence="7">Exostosin GT47 domain-containing protein</fullName>
    </recommendedName>
</protein>
<reference evidence="8 9" key="1">
    <citation type="journal article" date="2023" name="G3 (Bethesda)">
        <title>A chromosome-length genome assembly and annotation of blackberry (Rubus argutus, cv. 'Hillquist').</title>
        <authorList>
            <person name="Bruna T."/>
            <person name="Aryal R."/>
            <person name="Dudchenko O."/>
            <person name="Sargent D.J."/>
            <person name="Mead D."/>
            <person name="Buti M."/>
            <person name="Cavallini A."/>
            <person name="Hytonen T."/>
            <person name="Andres J."/>
            <person name="Pham M."/>
            <person name="Weisz D."/>
            <person name="Mascagni F."/>
            <person name="Usai G."/>
            <person name="Natali L."/>
            <person name="Bassil N."/>
            <person name="Fernandez G.E."/>
            <person name="Lomsadze A."/>
            <person name="Armour M."/>
            <person name="Olukolu B."/>
            <person name="Poorten T."/>
            <person name="Britton C."/>
            <person name="Davik J."/>
            <person name="Ashrafi H."/>
            <person name="Aiden E.L."/>
            <person name="Borodovsky M."/>
            <person name="Worthington M."/>
        </authorList>
    </citation>
    <scope>NUCLEOTIDE SEQUENCE [LARGE SCALE GENOMIC DNA]</scope>
    <source>
        <strain evidence="8">PI 553951</strain>
    </source>
</reference>
<feature type="transmembrane region" description="Helical" evidence="6">
    <location>
        <begin position="12"/>
        <end position="30"/>
    </location>
</feature>
<evidence type="ECO:0000313" key="9">
    <source>
        <dbReference type="Proteomes" id="UP001457282"/>
    </source>
</evidence>
<dbReference type="InterPro" id="IPR004263">
    <property type="entry name" value="Exostosin"/>
</dbReference>
<keyword evidence="5" id="KW-0333">Golgi apparatus</keyword>
<keyword evidence="3" id="KW-0808">Transferase</keyword>
<evidence type="ECO:0000256" key="6">
    <source>
        <dbReference type="SAM" id="Phobius"/>
    </source>
</evidence>
<keyword evidence="4" id="KW-0735">Signal-anchor</keyword>
<dbReference type="Proteomes" id="UP001457282">
    <property type="component" value="Unassembled WGS sequence"/>
</dbReference>
<keyword evidence="6" id="KW-0812">Transmembrane</keyword>
<accession>A0AAW1XBB2</accession>
<proteinExistence type="inferred from homology"/>
<evidence type="ECO:0000313" key="8">
    <source>
        <dbReference type="EMBL" id="KAK9933030.1"/>
    </source>
</evidence>
<keyword evidence="6" id="KW-1133">Transmembrane helix</keyword>
<evidence type="ECO:0000256" key="3">
    <source>
        <dbReference type="ARBA" id="ARBA00022676"/>
    </source>
</evidence>
<evidence type="ECO:0000259" key="7">
    <source>
        <dbReference type="Pfam" id="PF03016"/>
    </source>
</evidence>
<keyword evidence="9" id="KW-1185">Reference proteome</keyword>
<evidence type="ECO:0000256" key="2">
    <source>
        <dbReference type="ARBA" id="ARBA00010271"/>
    </source>
</evidence>
<keyword evidence="3" id="KW-0328">Glycosyltransferase</keyword>
<comment type="caution">
    <text evidence="8">The sequence shown here is derived from an EMBL/GenBank/DDBJ whole genome shotgun (WGS) entry which is preliminary data.</text>
</comment>
<name>A0AAW1XBB2_RUBAR</name>
<dbReference type="PANTHER" id="PTHR11062">
    <property type="entry name" value="EXOSTOSIN HEPARAN SULFATE GLYCOSYLTRANSFERASE -RELATED"/>
    <property type="match status" value="1"/>
</dbReference>
<dbReference type="InterPro" id="IPR040911">
    <property type="entry name" value="Exostosin_GT47"/>
</dbReference>
<dbReference type="AlphaFoldDB" id="A0AAW1XBB2"/>
<comment type="subcellular location">
    <subcellularLocation>
        <location evidence="1">Golgi apparatus membrane</location>
        <topology evidence="1">Single-pass type II membrane protein</topology>
    </subcellularLocation>
</comment>
<gene>
    <name evidence="8" type="ORF">M0R45_020243</name>
</gene>
<dbReference type="GO" id="GO:0016757">
    <property type="term" value="F:glycosyltransferase activity"/>
    <property type="evidence" value="ECO:0007669"/>
    <property type="project" value="UniProtKB-KW"/>
</dbReference>
<dbReference type="GO" id="GO:0000139">
    <property type="term" value="C:Golgi membrane"/>
    <property type="evidence" value="ECO:0007669"/>
    <property type="project" value="UniProtKB-SubCell"/>
</dbReference>